<feature type="domain" description="Aminoglycoside phosphotransferase" evidence="1">
    <location>
        <begin position="55"/>
        <end position="291"/>
    </location>
</feature>
<reference evidence="2" key="2">
    <citation type="submission" date="2023-05" db="EMBL/GenBank/DDBJ databases">
        <authorList>
            <consortium name="Lawrence Berkeley National Laboratory"/>
            <person name="Steindorff A."/>
            <person name="Hensen N."/>
            <person name="Bonometti L."/>
            <person name="Westerberg I."/>
            <person name="Brannstrom I.O."/>
            <person name="Guillou S."/>
            <person name="Cros-Aarteil S."/>
            <person name="Calhoun S."/>
            <person name="Haridas S."/>
            <person name="Kuo A."/>
            <person name="Mondo S."/>
            <person name="Pangilinan J."/>
            <person name="Riley R."/>
            <person name="Labutti K."/>
            <person name="Andreopoulos B."/>
            <person name="Lipzen A."/>
            <person name="Chen C."/>
            <person name="Yanf M."/>
            <person name="Daum C."/>
            <person name="Ng V."/>
            <person name="Clum A."/>
            <person name="Ohm R."/>
            <person name="Martin F."/>
            <person name="Silar P."/>
            <person name="Natvig D."/>
            <person name="Lalanne C."/>
            <person name="Gautier V."/>
            <person name="Ament-Velasquez S.L."/>
            <person name="Kruys A."/>
            <person name="Hutchinson M.I."/>
            <person name="Powell A.J."/>
            <person name="Barry K."/>
            <person name="Miller A.N."/>
            <person name="Grigoriev I.V."/>
            <person name="Debuchy R."/>
            <person name="Gladieux P."/>
            <person name="Thoren M.H."/>
            <person name="Johannesson H."/>
        </authorList>
    </citation>
    <scope>NUCLEOTIDE SEQUENCE</scope>
    <source>
        <strain evidence="2">CBS 532.94</strain>
    </source>
</reference>
<organism evidence="2 3">
    <name type="scientific">Achaetomium macrosporum</name>
    <dbReference type="NCBI Taxonomy" id="79813"/>
    <lineage>
        <taxon>Eukaryota</taxon>
        <taxon>Fungi</taxon>
        <taxon>Dikarya</taxon>
        <taxon>Ascomycota</taxon>
        <taxon>Pezizomycotina</taxon>
        <taxon>Sordariomycetes</taxon>
        <taxon>Sordariomycetidae</taxon>
        <taxon>Sordariales</taxon>
        <taxon>Chaetomiaceae</taxon>
        <taxon>Achaetomium</taxon>
    </lineage>
</organism>
<keyword evidence="3" id="KW-1185">Reference proteome</keyword>
<dbReference type="Proteomes" id="UP001303760">
    <property type="component" value="Unassembled WGS sequence"/>
</dbReference>
<dbReference type="InterPro" id="IPR051678">
    <property type="entry name" value="AGP_Transferase"/>
</dbReference>
<dbReference type="EMBL" id="MU860817">
    <property type="protein sequence ID" value="KAK4232853.1"/>
    <property type="molecule type" value="Genomic_DNA"/>
</dbReference>
<comment type="caution">
    <text evidence="2">The sequence shown here is derived from an EMBL/GenBank/DDBJ whole genome shotgun (WGS) entry which is preliminary data.</text>
</comment>
<evidence type="ECO:0000313" key="3">
    <source>
        <dbReference type="Proteomes" id="UP001303760"/>
    </source>
</evidence>
<dbReference type="InterPro" id="IPR011009">
    <property type="entry name" value="Kinase-like_dom_sf"/>
</dbReference>
<name>A0AAN7C1K3_9PEZI</name>
<reference evidence="2" key="1">
    <citation type="journal article" date="2023" name="Mol. Phylogenet. Evol.">
        <title>Genome-scale phylogeny and comparative genomics of the fungal order Sordariales.</title>
        <authorList>
            <person name="Hensen N."/>
            <person name="Bonometti L."/>
            <person name="Westerberg I."/>
            <person name="Brannstrom I.O."/>
            <person name="Guillou S."/>
            <person name="Cros-Aarteil S."/>
            <person name="Calhoun S."/>
            <person name="Haridas S."/>
            <person name="Kuo A."/>
            <person name="Mondo S."/>
            <person name="Pangilinan J."/>
            <person name="Riley R."/>
            <person name="LaButti K."/>
            <person name="Andreopoulos B."/>
            <person name="Lipzen A."/>
            <person name="Chen C."/>
            <person name="Yan M."/>
            <person name="Daum C."/>
            <person name="Ng V."/>
            <person name="Clum A."/>
            <person name="Steindorff A."/>
            <person name="Ohm R.A."/>
            <person name="Martin F."/>
            <person name="Silar P."/>
            <person name="Natvig D.O."/>
            <person name="Lalanne C."/>
            <person name="Gautier V."/>
            <person name="Ament-Velasquez S.L."/>
            <person name="Kruys A."/>
            <person name="Hutchinson M.I."/>
            <person name="Powell A.J."/>
            <person name="Barry K."/>
            <person name="Miller A.N."/>
            <person name="Grigoriev I.V."/>
            <person name="Debuchy R."/>
            <person name="Gladieux P."/>
            <person name="Hiltunen Thoren M."/>
            <person name="Johannesson H."/>
        </authorList>
    </citation>
    <scope>NUCLEOTIDE SEQUENCE</scope>
    <source>
        <strain evidence="2">CBS 532.94</strain>
    </source>
</reference>
<gene>
    <name evidence="2" type="ORF">C8A03DRAFT_39492</name>
</gene>
<dbReference type="SUPFAM" id="SSF56112">
    <property type="entry name" value="Protein kinase-like (PK-like)"/>
    <property type="match status" value="1"/>
</dbReference>
<sequence>MFFPGQNWTGLCHFPKESMGCMRQTNWDALRSYASKLNRGMRCELLPDATHGRNYVVRVLEFEDKTRWIVRIQMAKPTTTSAGWLHSEVATMMLVREQTRIHVPRVFGYRFDTNHSIRTAMMLTECVPANAAMDLDGGRETHGGRIPHERRQSFYNQVAKVQLQMTSLRFPKIGVIVRNPDGTYDIGPFPGFGGPFDTAADFFEAWARRAKFNKSDDTIREMMGEFDPGLVEEALKSIRDFPAALGRMAARLSFSNSGPFPLSHENLLHSNILTDEGYNVRSVIDWEGACTRPWELIEFPAFLSAVPPVLEDPWNFDKDAQPLDEETRERWQERAEYVEMVARAEAEAGTDSRLSEVLEDGSAHILAYTLRAYRDASRLLFYTKVLDELDTVEDFDTMD</sequence>
<protein>
    <recommendedName>
        <fullName evidence="1">Aminoglycoside phosphotransferase domain-containing protein</fullName>
    </recommendedName>
</protein>
<proteinExistence type="predicted"/>
<accession>A0AAN7C1K3</accession>
<dbReference type="AlphaFoldDB" id="A0AAN7C1K3"/>
<dbReference type="InterPro" id="IPR002575">
    <property type="entry name" value="Aminoglycoside_PTrfase"/>
</dbReference>
<dbReference type="PANTHER" id="PTHR21310">
    <property type="entry name" value="AMINOGLYCOSIDE PHOSPHOTRANSFERASE-RELATED-RELATED"/>
    <property type="match status" value="1"/>
</dbReference>
<evidence type="ECO:0000259" key="1">
    <source>
        <dbReference type="Pfam" id="PF01636"/>
    </source>
</evidence>
<dbReference type="Pfam" id="PF01636">
    <property type="entry name" value="APH"/>
    <property type="match status" value="1"/>
</dbReference>
<evidence type="ECO:0000313" key="2">
    <source>
        <dbReference type="EMBL" id="KAK4232853.1"/>
    </source>
</evidence>
<dbReference type="PANTHER" id="PTHR21310:SF15">
    <property type="entry name" value="AMINOGLYCOSIDE PHOSPHOTRANSFERASE DOMAIN-CONTAINING PROTEIN"/>
    <property type="match status" value="1"/>
</dbReference>